<protein>
    <recommendedName>
        <fullName evidence="6">alpha-1,2-Mannosidase</fullName>
        <ecNumber evidence="6">3.2.1.-</ecNumber>
    </recommendedName>
</protein>
<dbReference type="Gene3D" id="3.50.30.30">
    <property type="match status" value="1"/>
</dbReference>
<dbReference type="Gene3D" id="1.50.10.10">
    <property type="match status" value="1"/>
</dbReference>
<keyword evidence="3" id="KW-0256">Endoplasmic reticulum</keyword>
<evidence type="ECO:0000313" key="9">
    <source>
        <dbReference type="Proteomes" id="UP000037510"/>
    </source>
</evidence>
<evidence type="ECO:0000256" key="2">
    <source>
        <dbReference type="ARBA" id="ARBA00007658"/>
    </source>
</evidence>
<dbReference type="InterPro" id="IPR036026">
    <property type="entry name" value="Seven-hairpin_glycosidases"/>
</dbReference>
<dbReference type="GO" id="GO:0005975">
    <property type="term" value="P:carbohydrate metabolic process"/>
    <property type="evidence" value="ECO:0007669"/>
    <property type="project" value="InterPro"/>
</dbReference>
<evidence type="ECO:0000259" key="7">
    <source>
        <dbReference type="Pfam" id="PF02225"/>
    </source>
</evidence>
<dbReference type="GO" id="GO:0044322">
    <property type="term" value="C:endoplasmic reticulum quality control compartment"/>
    <property type="evidence" value="ECO:0007669"/>
    <property type="project" value="GOC"/>
</dbReference>
<name>A0A0L7KVB0_OPEBR</name>
<feature type="domain" description="PA" evidence="7">
    <location>
        <begin position="265"/>
        <end position="351"/>
    </location>
</feature>
<keyword evidence="6" id="KW-0326">Glycosidase</keyword>
<dbReference type="PRINTS" id="PR00747">
    <property type="entry name" value="GLYHDRLASE47"/>
</dbReference>
<accession>A0A0L7KVB0</accession>
<dbReference type="SUPFAM" id="SSF48225">
    <property type="entry name" value="Seven-hairpin glycosidases"/>
    <property type="match status" value="1"/>
</dbReference>
<comment type="similarity">
    <text evidence="2 6">Belongs to the glycosyl hydrolase 47 family.</text>
</comment>
<dbReference type="InterPro" id="IPR001382">
    <property type="entry name" value="Glyco_hydro_47"/>
</dbReference>
<evidence type="ECO:0000256" key="1">
    <source>
        <dbReference type="ARBA" id="ARBA00004240"/>
    </source>
</evidence>
<feature type="binding site" evidence="5">
    <location>
        <position position="104"/>
    </location>
    <ligand>
        <name>Ca(2+)</name>
        <dbReference type="ChEBI" id="CHEBI:29108"/>
    </ligand>
</feature>
<dbReference type="InterPro" id="IPR003137">
    <property type="entry name" value="PA_domain"/>
</dbReference>
<keyword evidence="9" id="KW-1185">Reference proteome</keyword>
<dbReference type="EC" id="3.2.1.-" evidence="6"/>
<dbReference type="Proteomes" id="UP000037510">
    <property type="component" value="Unassembled WGS sequence"/>
</dbReference>
<dbReference type="PANTHER" id="PTHR45679:SF2">
    <property type="entry name" value="ER DEGRADATION-ENHANCING ALPHA-MANNOSIDASE-LIKE PROTEIN 3"/>
    <property type="match status" value="1"/>
</dbReference>
<gene>
    <name evidence="8" type="ORF">OBRU01_19179</name>
</gene>
<dbReference type="InterPro" id="IPR012341">
    <property type="entry name" value="6hp_glycosidase-like_sf"/>
</dbReference>
<sequence length="495" mass="54946">MLFQVMQRHTFIPEAFTSDFQSTYYLHRATEDDHYLQVGKTVLKALQQHTRVPCGYAAVNDVRTRQHEDRMDSFVLAETFKYLYMMFSEDADLPIKLENYVLTTEAHFLPLWLANHGKNSTYYQLKIDDDDEDKYGKTCPNTASLVAEKVRQPMRELVGASAARPPARLRPMNDPRQVLALADMGISVITLPDGRVQLLYTTSTAKSAKDAAEGLTFMREMSKWNSMSDQENGVMPGGLLVGDRVLHAGPAHFGKELTGNVRFIGELAIVRPYDACTPVANGEQVKGKFGIAERGKCTFAQKVRNMQAAGVELAIVLDNIEDSSHENTAIFAMSGDGKDDITIPAVFLFSRESAYLFEQWKSSDELTVIIGELNSMKHEFETECAGNCEAASDMTAAASADKESFVHLKKILSQLVTQFELTGTNENSHTEKSCEETVPDAYLSQNRFINEKGAEGPIQKSSNVCAIKSDPSAPVATLVEKDSQTLEAEKQFDEA</sequence>
<comment type="caution">
    <text evidence="8">The sequence shown here is derived from an EMBL/GenBank/DDBJ whole genome shotgun (WGS) entry which is preliminary data.</text>
</comment>
<dbReference type="GO" id="GO:0005509">
    <property type="term" value="F:calcium ion binding"/>
    <property type="evidence" value="ECO:0007669"/>
    <property type="project" value="InterPro"/>
</dbReference>
<comment type="subcellular location">
    <subcellularLocation>
        <location evidence="1">Endoplasmic reticulum</location>
    </subcellularLocation>
</comment>
<dbReference type="AlphaFoldDB" id="A0A0L7KVB0"/>
<dbReference type="SUPFAM" id="SSF52025">
    <property type="entry name" value="PA domain"/>
    <property type="match status" value="1"/>
</dbReference>
<evidence type="ECO:0000256" key="4">
    <source>
        <dbReference type="ARBA" id="ARBA00023180"/>
    </source>
</evidence>
<dbReference type="GO" id="GO:0016020">
    <property type="term" value="C:membrane"/>
    <property type="evidence" value="ECO:0007669"/>
    <property type="project" value="InterPro"/>
</dbReference>
<dbReference type="GO" id="GO:1904380">
    <property type="term" value="P:endoplasmic reticulum mannose trimming"/>
    <property type="evidence" value="ECO:0007669"/>
    <property type="project" value="InterPro"/>
</dbReference>
<evidence type="ECO:0000256" key="6">
    <source>
        <dbReference type="RuleBase" id="RU361193"/>
    </source>
</evidence>
<dbReference type="Pfam" id="PF02225">
    <property type="entry name" value="PA"/>
    <property type="match status" value="1"/>
</dbReference>
<keyword evidence="5" id="KW-0106">Calcium</keyword>
<keyword evidence="5" id="KW-0479">Metal-binding</keyword>
<evidence type="ECO:0000256" key="3">
    <source>
        <dbReference type="ARBA" id="ARBA00022824"/>
    </source>
</evidence>
<dbReference type="Pfam" id="PF01532">
    <property type="entry name" value="Glyco_hydro_47"/>
    <property type="match status" value="1"/>
</dbReference>
<proteinExistence type="inferred from homology"/>
<evidence type="ECO:0000256" key="5">
    <source>
        <dbReference type="PIRSR" id="PIRSR601382-2"/>
    </source>
</evidence>
<comment type="cofactor">
    <cofactor evidence="5">
        <name>Ca(2+)</name>
        <dbReference type="ChEBI" id="CHEBI:29108"/>
    </cofactor>
</comment>
<dbReference type="InterPro" id="IPR044674">
    <property type="entry name" value="EDEM1/2/3"/>
</dbReference>
<evidence type="ECO:0000313" key="8">
    <source>
        <dbReference type="EMBL" id="KOB66969.1"/>
    </source>
</evidence>
<dbReference type="InterPro" id="IPR046450">
    <property type="entry name" value="PA_dom_sf"/>
</dbReference>
<dbReference type="EMBL" id="JTDY01005467">
    <property type="protein sequence ID" value="KOB66969.1"/>
    <property type="molecule type" value="Genomic_DNA"/>
</dbReference>
<organism evidence="8 9">
    <name type="scientific">Operophtera brumata</name>
    <name type="common">Winter moth</name>
    <name type="synonym">Phalaena brumata</name>
    <dbReference type="NCBI Taxonomy" id="104452"/>
    <lineage>
        <taxon>Eukaryota</taxon>
        <taxon>Metazoa</taxon>
        <taxon>Ecdysozoa</taxon>
        <taxon>Arthropoda</taxon>
        <taxon>Hexapoda</taxon>
        <taxon>Insecta</taxon>
        <taxon>Pterygota</taxon>
        <taxon>Neoptera</taxon>
        <taxon>Endopterygota</taxon>
        <taxon>Lepidoptera</taxon>
        <taxon>Glossata</taxon>
        <taxon>Ditrysia</taxon>
        <taxon>Geometroidea</taxon>
        <taxon>Geometridae</taxon>
        <taxon>Larentiinae</taxon>
        <taxon>Operophtera</taxon>
    </lineage>
</organism>
<keyword evidence="4" id="KW-0325">Glycoprotein</keyword>
<keyword evidence="6" id="KW-0378">Hydrolase</keyword>
<dbReference type="STRING" id="104452.A0A0L7KVB0"/>
<dbReference type="GO" id="GO:0004571">
    <property type="term" value="F:mannosyl-oligosaccharide 1,2-alpha-mannosidase activity"/>
    <property type="evidence" value="ECO:0007669"/>
    <property type="project" value="InterPro"/>
</dbReference>
<dbReference type="PANTHER" id="PTHR45679">
    <property type="entry name" value="ER DEGRADATION-ENHANCING ALPHA-MANNOSIDASE-LIKE PROTEIN 2"/>
    <property type="match status" value="1"/>
</dbReference>
<reference evidence="8 9" key="1">
    <citation type="journal article" date="2015" name="Genome Biol. Evol.">
        <title>The genome of winter moth (Operophtera brumata) provides a genomic perspective on sexual dimorphism and phenology.</title>
        <authorList>
            <person name="Derks M.F."/>
            <person name="Smit S."/>
            <person name="Salis L."/>
            <person name="Schijlen E."/>
            <person name="Bossers A."/>
            <person name="Mateman C."/>
            <person name="Pijl A.S."/>
            <person name="de Ridder D."/>
            <person name="Groenen M.A."/>
            <person name="Visser M.E."/>
            <person name="Megens H.J."/>
        </authorList>
    </citation>
    <scope>NUCLEOTIDE SEQUENCE [LARGE SCALE GENOMIC DNA]</scope>
    <source>
        <strain evidence="8">WM2013NL</strain>
        <tissue evidence="8">Head and thorax</tissue>
    </source>
</reference>